<dbReference type="EMBL" id="CP032228">
    <property type="protein sequence ID" value="QFI62800.1"/>
    <property type="molecule type" value="Genomic_DNA"/>
</dbReference>
<dbReference type="RefSeq" id="WP_151885240.1">
    <property type="nucleotide sequence ID" value="NZ_CP032228.1"/>
</dbReference>
<dbReference type="AlphaFoldDB" id="A0A5P6N9V8"/>
<name>A0A5P6N9V8_9SPHN</name>
<dbReference type="Pfam" id="PF06078">
    <property type="entry name" value="DUF937"/>
    <property type="match status" value="1"/>
</dbReference>
<dbReference type="InterPro" id="IPR009282">
    <property type="entry name" value="DUF937"/>
</dbReference>
<organism evidence="1 2">
    <name type="scientific">Qipengyuania flava</name>
    <dbReference type="NCBI Taxonomy" id="192812"/>
    <lineage>
        <taxon>Bacteria</taxon>
        <taxon>Pseudomonadati</taxon>
        <taxon>Pseudomonadota</taxon>
        <taxon>Alphaproteobacteria</taxon>
        <taxon>Sphingomonadales</taxon>
        <taxon>Erythrobacteraceae</taxon>
        <taxon>Qipengyuania</taxon>
    </lineage>
</organism>
<accession>A0A5P6N9V8</accession>
<evidence type="ECO:0000313" key="1">
    <source>
        <dbReference type="EMBL" id="QFI62800.1"/>
    </source>
</evidence>
<sequence>MDPNEILRSQGGISAIASQLGISEAQAEQGAAALLPSILGGFGQRAEGSKGSGLGGLGTILETLGGADLSRDVVGPGPTHVEKGDNILGEIFGTKDVSRQVAGEASQTTGLDPALLKKMLPIVAMLVAGYLSSQKNKPGQPGGLNDVLGQVIGSMGGTAGGGLGGGLGGVLGSILGGRR</sequence>
<protein>
    <submittedName>
        <fullName evidence="1">DUF937 domain-containing protein</fullName>
    </submittedName>
</protein>
<dbReference type="Proteomes" id="UP000325385">
    <property type="component" value="Chromosome"/>
</dbReference>
<reference evidence="2" key="1">
    <citation type="submission" date="2018-09" db="EMBL/GenBank/DDBJ databases">
        <title>Nocardia yunnanensis sp. nov., an actinomycete isolated from a soil sample.</title>
        <authorList>
            <person name="Zhang J."/>
        </authorList>
    </citation>
    <scope>NUCLEOTIDE SEQUENCE [LARGE SCALE GENOMIC DNA]</scope>
    <source>
        <strain evidence="2">21-3</strain>
    </source>
</reference>
<gene>
    <name evidence="1" type="ORF">D0Y83_05565</name>
</gene>
<evidence type="ECO:0000313" key="2">
    <source>
        <dbReference type="Proteomes" id="UP000325385"/>
    </source>
</evidence>
<dbReference type="GeneID" id="69696751"/>
<proteinExistence type="predicted"/>